<dbReference type="PATRIC" id="fig|230361.4.peg.2008"/>
<dbReference type="KEGG" id="mmil:sm9_1944"/>
<organism evidence="1 2">
    <name type="scientific">Methanobrevibacter millerae</name>
    <dbReference type="NCBI Taxonomy" id="230361"/>
    <lineage>
        <taxon>Archaea</taxon>
        <taxon>Methanobacteriati</taxon>
        <taxon>Methanobacteriota</taxon>
        <taxon>Methanomada group</taxon>
        <taxon>Methanobacteria</taxon>
        <taxon>Methanobacteriales</taxon>
        <taxon>Methanobacteriaceae</taxon>
        <taxon>Methanobrevibacter</taxon>
    </lineage>
</organism>
<gene>
    <name evidence="1" type="ORF">sm9_1944</name>
</gene>
<accession>A0A0U2L771</accession>
<sequence>MIEDNIRILRQAARITSDEDKIDDNIWCIVAGNVGLIDDIAYKAIASKNSVKILFREHVVLKEGKLSKKFDFIMLYGNSRKIEEFGRVSISKGGAFIKVSHFYLNEGSKLMAFVAPDDTIRDSVSVIEKSRIPFAILQESQTTGFIDVDINDDVKLPGFIKSALKPFYNANEVVLSTILISVENDEDVEKVQSIATSNKIFVIDFKDIITED</sequence>
<dbReference type="EMBL" id="CP011266">
    <property type="protein sequence ID" value="ALT69710.1"/>
    <property type="molecule type" value="Genomic_DNA"/>
</dbReference>
<dbReference type="OrthoDB" id="73903at2157"/>
<reference evidence="1 2" key="1">
    <citation type="submission" date="2015-04" db="EMBL/GenBank/DDBJ databases">
        <title>The complete genome sequence of the rumen methanogen Methanobrevibacter millerae SM9.</title>
        <authorList>
            <person name="Leahy S.C."/>
            <person name="Kelly W.J."/>
            <person name="Pacheco D.M."/>
            <person name="Li D."/>
            <person name="Altermann E."/>
            <person name="Attwood G.T."/>
        </authorList>
    </citation>
    <scope>NUCLEOTIDE SEQUENCE [LARGE SCALE GENOMIC DNA]</scope>
    <source>
        <strain evidence="1 2">SM9</strain>
    </source>
</reference>
<proteinExistence type="predicted"/>
<dbReference type="RefSeq" id="WP_058739929.1">
    <property type="nucleotide sequence ID" value="NZ_CP011266.1"/>
</dbReference>
<dbReference type="Proteomes" id="UP000067738">
    <property type="component" value="Chromosome"/>
</dbReference>
<keyword evidence="2" id="KW-1185">Reference proteome</keyword>
<dbReference type="AlphaFoldDB" id="A0A0U2L771"/>
<evidence type="ECO:0000313" key="2">
    <source>
        <dbReference type="Proteomes" id="UP000067738"/>
    </source>
</evidence>
<name>A0A0U2L771_9EURY</name>
<dbReference type="GeneID" id="26736898"/>
<protein>
    <submittedName>
        <fullName evidence="1">Uncharacterized protein</fullName>
    </submittedName>
</protein>
<evidence type="ECO:0000313" key="1">
    <source>
        <dbReference type="EMBL" id="ALT69710.1"/>
    </source>
</evidence>